<dbReference type="Proteomes" id="UP000032305">
    <property type="component" value="Unassembled WGS sequence"/>
</dbReference>
<organism evidence="2 3">
    <name type="scientific">Sphingomonas parapaucimobilis NBRC 15100</name>
    <dbReference type="NCBI Taxonomy" id="1219049"/>
    <lineage>
        <taxon>Bacteria</taxon>
        <taxon>Pseudomonadati</taxon>
        <taxon>Pseudomonadota</taxon>
        <taxon>Alphaproteobacteria</taxon>
        <taxon>Sphingomonadales</taxon>
        <taxon>Sphingomonadaceae</taxon>
        <taxon>Sphingomonas</taxon>
    </lineage>
</organism>
<dbReference type="EMBL" id="BBPI01000076">
    <property type="protein sequence ID" value="GAM02313.1"/>
    <property type="molecule type" value="Genomic_DNA"/>
</dbReference>
<sequence>MVRAKMRARVFGKWFPRTRGDGPPLTLKPRLKLPVPPHPRGWSQCLGGWEMTYYGSPAPAGMVPPKAAPLETSSRFPRTRGDGPVLQVQLQLFNLVPPHPRGWSLEGIRDGARVAGSPAPAGMVPVARWRRSSRTWFPRTRGDGPVHLRRQVGRDLVPPHPRGWSLQAAGSLHGARGSPAPAGMVPIRGDDPRSPCGFPRTRGDGPVGKPSIWSAS</sequence>
<dbReference type="AlphaFoldDB" id="A0A0A1WAD6"/>
<proteinExistence type="predicted"/>
<feature type="region of interest" description="Disordered" evidence="1">
    <location>
        <begin position="157"/>
        <end position="216"/>
    </location>
</feature>
<accession>A0A0A1WAD6</accession>
<keyword evidence="3" id="KW-1185">Reference proteome</keyword>
<evidence type="ECO:0000313" key="2">
    <source>
        <dbReference type="EMBL" id="GAM02313.1"/>
    </source>
</evidence>
<evidence type="ECO:0000313" key="3">
    <source>
        <dbReference type="Proteomes" id="UP000032305"/>
    </source>
</evidence>
<gene>
    <name evidence="2" type="ORF">SP5_076_00950</name>
</gene>
<reference evidence="2 3" key="1">
    <citation type="submission" date="2014-11" db="EMBL/GenBank/DDBJ databases">
        <title>Whole genome shotgun sequence of Sphingomonas parapaucimobilis NBRC 15100.</title>
        <authorList>
            <person name="Katano-Makiyama Y."/>
            <person name="Hosoyama A."/>
            <person name="Hashimoto M."/>
            <person name="Hosoyama Y."/>
            <person name="Noguchi M."/>
            <person name="Numata M."/>
            <person name="Tsuchikane K."/>
            <person name="Hirakata S."/>
            <person name="Uohara A."/>
            <person name="Shimodaira J."/>
            <person name="Ohji S."/>
            <person name="Ichikawa N."/>
            <person name="Kimura A."/>
            <person name="Yamazoe A."/>
            <person name="Fujita N."/>
        </authorList>
    </citation>
    <scope>NUCLEOTIDE SEQUENCE [LARGE SCALE GENOMIC DNA]</scope>
    <source>
        <strain evidence="2 3">NBRC 15100</strain>
    </source>
</reference>
<protein>
    <submittedName>
        <fullName evidence="2">Uncharacterized protein</fullName>
    </submittedName>
</protein>
<evidence type="ECO:0000256" key="1">
    <source>
        <dbReference type="SAM" id="MobiDB-lite"/>
    </source>
</evidence>
<comment type="caution">
    <text evidence="2">The sequence shown here is derived from an EMBL/GenBank/DDBJ whole genome shotgun (WGS) entry which is preliminary data.</text>
</comment>
<dbReference type="AntiFam" id="ANF00057">
    <property type="entry name" value="Translation of E. coli type CRISPR repeat"/>
</dbReference>
<name>A0A0A1WAD6_9SPHN</name>